<dbReference type="InParanoid" id="E9HRU1"/>
<dbReference type="KEGG" id="dpx:DAPPUDRAFT_264553"/>
<dbReference type="HOGENOM" id="CLU_2087220_0_0_1"/>
<keyword evidence="2" id="KW-1185">Reference proteome</keyword>
<evidence type="ECO:0000313" key="1">
    <source>
        <dbReference type="EMBL" id="EFX65539.1"/>
    </source>
</evidence>
<reference evidence="1 2" key="1">
    <citation type="journal article" date="2011" name="Science">
        <title>The ecoresponsive genome of Daphnia pulex.</title>
        <authorList>
            <person name="Colbourne J.K."/>
            <person name="Pfrender M.E."/>
            <person name="Gilbert D."/>
            <person name="Thomas W.K."/>
            <person name="Tucker A."/>
            <person name="Oakley T.H."/>
            <person name="Tokishita S."/>
            <person name="Aerts A."/>
            <person name="Arnold G.J."/>
            <person name="Basu M.K."/>
            <person name="Bauer D.J."/>
            <person name="Caceres C.E."/>
            <person name="Carmel L."/>
            <person name="Casola C."/>
            <person name="Choi J.H."/>
            <person name="Detter J.C."/>
            <person name="Dong Q."/>
            <person name="Dusheyko S."/>
            <person name="Eads B.D."/>
            <person name="Frohlich T."/>
            <person name="Geiler-Samerotte K.A."/>
            <person name="Gerlach D."/>
            <person name="Hatcher P."/>
            <person name="Jogdeo S."/>
            <person name="Krijgsveld J."/>
            <person name="Kriventseva E.V."/>
            <person name="Kultz D."/>
            <person name="Laforsch C."/>
            <person name="Lindquist E."/>
            <person name="Lopez J."/>
            <person name="Manak J.R."/>
            <person name="Muller J."/>
            <person name="Pangilinan J."/>
            <person name="Patwardhan R.P."/>
            <person name="Pitluck S."/>
            <person name="Pritham E.J."/>
            <person name="Rechtsteiner A."/>
            <person name="Rho M."/>
            <person name="Rogozin I.B."/>
            <person name="Sakarya O."/>
            <person name="Salamov A."/>
            <person name="Schaack S."/>
            <person name="Shapiro H."/>
            <person name="Shiga Y."/>
            <person name="Skalitzky C."/>
            <person name="Smith Z."/>
            <person name="Souvorov A."/>
            <person name="Sung W."/>
            <person name="Tang Z."/>
            <person name="Tsuchiya D."/>
            <person name="Tu H."/>
            <person name="Vos H."/>
            <person name="Wang M."/>
            <person name="Wolf Y.I."/>
            <person name="Yamagata H."/>
            <person name="Yamada T."/>
            <person name="Ye Y."/>
            <person name="Shaw J.R."/>
            <person name="Andrews J."/>
            <person name="Crease T.J."/>
            <person name="Tang H."/>
            <person name="Lucas S.M."/>
            <person name="Robertson H.M."/>
            <person name="Bork P."/>
            <person name="Koonin E.V."/>
            <person name="Zdobnov E.M."/>
            <person name="Grigoriev I.V."/>
            <person name="Lynch M."/>
            <person name="Boore J.L."/>
        </authorList>
    </citation>
    <scope>NUCLEOTIDE SEQUENCE [LARGE SCALE GENOMIC DNA]</scope>
</reference>
<gene>
    <name evidence="1" type="ORF">DAPPUDRAFT_264553</name>
</gene>
<proteinExistence type="predicted"/>
<sequence length="117" mass="12930">MTSTEWKVEFKPKTKNLVEPTVLISDPLRSAVREIESSKYEDVIDGRSEWNDYDLPELLSRKDRAMFNRVGLPSTSTVTVIAMETYVVTKAINPVTSVSSQLAGVLICVPPGLVVCA</sequence>
<dbReference type="EMBL" id="GL732741">
    <property type="protein sequence ID" value="EFX65539.1"/>
    <property type="molecule type" value="Genomic_DNA"/>
</dbReference>
<name>E9HRU1_DAPPU</name>
<accession>E9HRU1</accession>
<dbReference type="AlphaFoldDB" id="E9HRU1"/>
<organism evidence="1 2">
    <name type="scientific">Daphnia pulex</name>
    <name type="common">Water flea</name>
    <dbReference type="NCBI Taxonomy" id="6669"/>
    <lineage>
        <taxon>Eukaryota</taxon>
        <taxon>Metazoa</taxon>
        <taxon>Ecdysozoa</taxon>
        <taxon>Arthropoda</taxon>
        <taxon>Crustacea</taxon>
        <taxon>Branchiopoda</taxon>
        <taxon>Diplostraca</taxon>
        <taxon>Cladocera</taxon>
        <taxon>Anomopoda</taxon>
        <taxon>Daphniidae</taxon>
        <taxon>Daphnia</taxon>
    </lineage>
</organism>
<dbReference type="Proteomes" id="UP000000305">
    <property type="component" value="Unassembled WGS sequence"/>
</dbReference>
<protein>
    <submittedName>
        <fullName evidence="1">Uncharacterized protein</fullName>
    </submittedName>
</protein>
<dbReference type="OrthoDB" id="6366905at2759"/>
<evidence type="ECO:0000313" key="2">
    <source>
        <dbReference type="Proteomes" id="UP000000305"/>
    </source>
</evidence>